<protein>
    <submittedName>
        <fullName evidence="2">Uncharacterized protein</fullName>
    </submittedName>
</protein>
<accession>A0A9P7V429</accession>
<dbReference type="GeneID" id="66070854"/>
<evidence type="ECO:0000313" key="2">
    <source>
        <dbReference type="EMBL" id="KAG7099985.1"/>
    </source>
</evidence>
<gene>
    <name evidence="2" type="ORF">E1B28_001778</name>
</gene>
<dbReference type="OrthoDB" id="3243178at2759"/>
<comment type="caution">
    <text evidence="2">The sequence shown here is derived from an EMBL/GenBank/DDBJ whole genome shotgun (WGS) entry which is preliminary data.</text>
</comment>
<feature type="region of interest" description="Disordered" evidence="1">
    <location>
        <begin position="561"/>
        <end position="580"/>
    </location>
</feature>
<proteinExistence type="predicted"/>
<keyword evidence="3" id="KW-1185">Reference proteome</keyword>
<name>A0A9P7V429_9AGAR</name>
<evidence type="ECO:0000313" key="3">
    <source>
        <dbReference type="Proteomes" id="UP001049176"/>
    </source>
</evidence>
<feature type="region of interest" description="Disordered" evidence="1">
    <location>
        <begin position="261"/>
        <end position="428"/>
    </location>
</feature>
<feature type="compositionally biased region" description="Acidic residues" evidence="1">
    <location>
        <begin position="287"/>
        <end position="428"/>
    </location>
</feature>
<evidence type="ECO:0000256" key="1">
    <source>
        <dbReference type="SAM" id="MobiDB-lite"/>
    </source>
</evidence>
<dbReference type="KEGG" id="more:E1B28_001778"/>
<sequence>MGASDTYCCFCSGPLEDARAGWLYMLTEYMEDDDSCQWPPKDGQWINHPGYPVPTKPLEEIVTISDEDGKAWDDFVCVTPVWPETYVSPSCSVDSYSNVEIKGREDWNTDDQPYLHIHRMCLSFLCRRNAITPRELWDSFYGPDSDYHKYDESLNFKGLLYCVEYYDMEGRGGQSFGFAPERYEPPPGRPDLTSTWWDPEGMEDTKWILSRPTVLPAPQPLELSVVKPSAVTKRKVFEVSELFDLILNAIVDIPEEVIESELKGEKQSGEEGEETGEEREGDKESGEETEEAGEDNGEEGEDNGEEGEDNGEEGEDNGEEGEDNGEEGEDNGEEGEDNGEEGEDNGEEGEDNGEEGEDNGEEGEDNGEEGEDNGEEGEDNGEEEEDNGEEGEENEEEGEETEEAGEENGEEGEENEGGGEENDEDGDEDLIEAPSAVTAAQTLLSLSQVDRWFYHALIRDRQSVFLQAIRNFGWMLPCTPADWTDSKWPMDLTTQTHLSQQTHLDWRGYMITCLRRDDPHVLNRWRFNMMAVQFARGTDRYSNENYPDWFWNAGKLGAKSSLEKPEPEVWELSPAKTSGR</sequence>
<reference evidence="2" key="1">
    <citation type="journal article" date="2021" name="Genome Biol. Evol.">
        <title>The assembled and annotated genome of the fairy-ring fungus Marasmius oreades.</title>
        <authorList>
            <person name="Hiltunen M."/>
            <person name="Ament-Velasquez S.L."/>
            <person name="Johannesson H."/>
        </authorList>
    </citation>
    <scope>NUCLEOTIDE SEQUENCE</scope>
    <source>
        <strain evidence="2">03SP1</strain>
    </source>
</reference>
<dbReference type="Proteomes" id="UP001049176">
    <property type="component" value="Chromosome 1"/>
</dbReference>
<dbReference type="EMBL" id="CM032181">
    <property type="protein sequence ID" value="KAG7099985.1"/>
    <property type="molecule type" value="Genomic_DNA"/>
</dbReference>
<organism evidence="2 3">
    <name type="scientific">Marasmius oreades</name>
    <name type="common">fairy-ring Marasmius</name>
    <dbReference type="NCBI Taxonomy" id="181124"/>
    <lineage>
        <taxon>Eukaryota</taxon>
        <taxon>Fungi</taxon>
        <taxon>Dikarya</taxon>
        <taxon>Basidiomycota</taxon>
        <taxon>Agaricomycotina</taxon>
        <taxon>Agaricomycetes</taxon>
        <taxon>Agaricomycetidae</taxon>
        <taxon>Agaricales</taxon>
        <taxon>Marasmiineae</taxon>
        <taxon>Marasmiaceae</taxon>
        <taxon>Marasmius</taxon>
    </lineage>
</organism>
<dbReference type="AlphaFoldDB" id="A0A9P7V429"/>
<dbReference type="RefSeq" id="XP_043016455.1">
    <property type="nucleotide sequence ID" value="XM_043147741.1"/>
</dbReference>